<keyword evidence="2" id="KW-0677">Repeat</keyword>
<name>A0A1H6FYB9_THEAL</name>
<dbReference type="InterPro" id="IPR037293">
    <property type="entry name" value="Gal_Oxidase_central_sf"/>
</dbReference>
<dbReference type="Gene3D" id="2.130.10.80">
    <property type="entry name" value="Galactose oxidase/kelch, beta-propeller"/>
    <property type="match status" value="1"/>
</dbReference>
<dbReference type="InterPro" id="IPR015915">
    <property type="entry name" value="Kelch-typ_b-propeller"/>
</dbReference>
<dbReference type="SUPFAM" id="SSF117281">
    <property type="entry name" value="Kelch motif"/>
    <property type="match status" value="2"/>
</dbReference>
<dbReference type="EMBL" id="FNWJ01000002">
    <property type="protein sequence ID" value="SEH15797.1"/>
    <property type="molecule type" value="Genomic_DNA"/>
</dbReference>
<reference evidence="4" key="1">
    <citation type="submission" date="2016-10" db="EMBL/GenBank/DDBJ databases">
        <authorList>
            <person name="Varghese N."/>
            <person name="Submissions S."/>
        </authorList>
    </citation>
    <scope>NUCLEOTIDE SEQUENCE [LARGE SCALE GENOMIC DNA]</scope>
    <source>
        <strain evidence="4">ATCC 35263</strain>
    </source>
</reference>
<gene>
    <name evidence="3" type="ORF">SAMN02745716_2068</name>
</gene>
<evidence type="ECO:0000256" key="2">
    <source>
        <dbReference type="ARBA" id="ARBA00022737"/>
    </source>
</evidence>
<keyword evidence="4" id="KW-1185">Reference proteome</keyword>
<proteinExistence type="predicted"/>
<accession>A0A1H6FYB9</accession>
<evidence type="ECO:0000256" key="1">
    <source>
        <dbReference type="ARBA" id="ARBA00022441"/>
    </source>
</evidence>
<dbReference type="Proteomes" id="UP000222056">
    <property type="component" value="Unassembled WGS sequence"/>
</dbReference>
<evidence type="ECO:0000313" key="4">
    <source>
        <dbReference type="Proteomes" id="UP000222056"/>
    </source>
</evidence>
<dbReference type="STRING" id="29539.SAMN02745716_2068"/>
<dbReference type="PANTHER" id="PTHR46344">
    <property type="entry name" value="OS02G0202900 PROTEIN"/>
    <property type="match status" value="1"/>
</dbReference>
<dbReference type="OrthoDB" id="251941at2"/>
<dbReference type="Gene3D" id="2.120.10.80">
    <property type="entry name" value="Kelch-type beta propeller"/>
    <property type="match status" value="1"/>
</dbReference>
<dbReference type="AlphaFoldDB" id="A0A1H6FYB9"/>
<evidence type="ECO:0000313" key="3">
    <source>
        <dbReference type="EMBL" id="SEH15797.1"/>
    </source>
</evidence>
<sequence length="517" mass="54526">MTTVDANATRATLVALLPFSWRWSASRGACAKLLSAVLTAALTWLGAFAGPGYAASVPRGAFFTTAPLPRPVMLTEAAVLADGRVLVAGGFSEGGGTATAALFEPRSRRWLPTGRLAVGRFAHTVTALPDGGALVCGGSSVAGPQAGYLNSCERFDPAAGHFGLAPALPGPRANHAAVLVPNGPSGAPAVVITGGLTRSTPALTTVDALTVGAAAWQPLMALENGRYHHTATVLPDGRVLVVGGERTDRDTPLFSAELVDPRSGRSEVVAPTATPRVNHIAVLLRDGRVLVAGGGTFATGFLRSAEIFDPRTLSWREAAPMLHARGYAQATRLSDGRVLVVGGFSNDGDLPEAEIYDPQRNRWTVVPERPRPRARGIVAALADGRVLLAGGQRASGQLLRDSELFDPLATARLAELVAPRRAHAGRTVAIRYWSGSAGPTTIDLLAIRKPPRGRCPNLTGPCELRRLVLRLRVRDGVGRRLHKLPLARRGRALAPGRYELRVRHAGREASVRLAITR</sequence>
<organism evidence="3 4">
    <name type="scientific">Thermoleophilum album</name>
    <dbReference type="NCBI Taxonomy" id="29539"/>
    <lineage>
        <taxon>Bacteria</taxon>
        <taxon>Bacillati</taxon>
        <taxon>Actinomycetota</taxon>
        <taxon>Thermoleophilia</taxon>
        <taxon>Thermoleophilales</taxon>
        <taxon>Thermoleophilaceae</taxon>
        <taxon>Thermoleophilum</taxon>
    </lineage>
</organism>
<dbReference type="InterPro" id="IPR006652">
    <property type="entry name" value="Kelch_1"/>
</dbReference>
<dbReference type="PANTHER" id="PTHR46344:SF27">
    <property type="entry name" value="KELCH REPEAT SUPERFAMILY PROTEIN"/>
    <property type="match status" value="1"/>
</dbReference>
<dbReference type="RefSeq" id="WP_093118758.1">
    <property type="nucleotide sequence ID" value="NZ_FNWJ01000002.1"/>
</dbReference>
<dbReference type="Pfam" id="PF24681">
    <property type="entry name" value="Kelch_KLHDC2_KLHL20_DRC7"/>
    <property type="match status" value="1"/>
</dbReference>
<protein>
    <submittedName>
        <fullName evidence="3">Galactose oxidase, central domain</fullName>
    </submittedName>
</protein>
<keyword evidence="1" id="KW-0880">Kelch repeat</keyword>
<dbReference type="SMART" id="SM00612">
    <property type="entry name" value="Kelch"/>
    <property type="match status" value="6"/>
</dbReference>